<keyword evidence="3" id="KW-1185">Reference proteome</keyword>
<feature type="region of interest" description="Disordered" evidence="1">
    <location>
        <begin position="231"/>
        <end position="299"/>
    </location>
</feature>
<feature type="compositionally biased region" description="Basic and acidic residues" evidence="1">
    <location>
        <begin position="103"/>
        <end position="118"/>
    </location>
</feature>
<feature type="compositionally biased region" description="Polar residues" evidence="1">
    <location>
        <begin position="285"/>
        <end position="297"/>
    </location>
</feature>
<feature type="compositionally biased region" description="Polar residues" evidence="1">
    <location>
        <begin position="246"/>
        <end position="276"/>
    </location>
</feature>
<feature type="compositionally biased region" description="Polar residues" evidence="1">
    <location>
        <begin position="425"/>
        <end position="477"/>
    </location>
</feature>
<evidence type="ECO:0000313" key="3">
    <source>
        <dbReference type="Proteomes" id="UP001355207"/>
    </source>
</evidence>
<feature type="compositionally biased region" description="Polar residues" evidence="1">
    <location>
        <begin position="39"/>
        <end position="66"/>
    </location>
</feature>
<proteinExistence type="predicted"/>
<reference evidence="2 3" key="1">
    <citation type="submission" date="2024-01" db="EMBL/GenBank/DDBJ databases">
        <title>Comparative genomics of Cryptococcus and Kwoniella reveals pathogenesis evolution and contrasting modes of karyotype evolution via chromosome fusion or intercentromeric recombination.</title>
        <authorList>
            <person name="Coelho M.A."/>
            <person name="David-Palma M."/>
            <person name="Shea T."/>
            <person name="Bowers K."/>
            <person name="McGinley-Smith S."/>
            <person name="Mohammad A.W."/>
            <person name="Gnirke A."/>
            <person name="Yurkov A.M."/>
            <person name="Nowrousian M."/>
            <person name="Sun S."/>
            <person name="Cuomo C.A."/>
            <person name="Heitman J."/>
        </authorList>
    </citation>
    <scope>NUCLEOTIDE SEQUENCE [LARGE SCALE GENOMIC DNA]</scope>
    <source>
        <strain evidence="2 3">CBS 6074</strain>
    </source>
</reference>
<feature type="compositionally biased region" description="Basic and acidic residues" evidence="1">
    <location>
        <begin position="554"/>
        <end position="563"/>
    </location>
</feature>
<dbReference type="Proteomes" id="UP001355207">
    <property type="component" value="Chromosome 1"/>
</dbReference>
<gene>
    <name evidence="2" type="ORF">L201_000136</name>
</gene>
<organism evidence="2 3">
    <name type="scientific">Kwoniella dendrophila CBS 6074</name>
    <dbReference type="NCBI Taxonomy" id="1295534"/>
    <lineage>
        <taxon>Eukaryota</taxon>
        <taxon>Fungi</taxon>
        <taxon>Dikarya</taxon>
        <taxon>Basidiomycota</taxon>
        <taxon>Agaricomycotina</taxon>
        <taxon>Tremellomycetes</taxon>
        <taxon>Tremellales</taxon>
        <taxon>Cryptococcaceae</taxon>
        <taxon>Kwoniella</taxon>
    </lineage>
</organism>
<dbReference type="EMBL" id="CP144098">
    <property type="protein sequence ID" value="WWC85274.1"/>
    <property type="molecule type" value="Genomic_DNA"/>
</dbReference>
<feature type="compositionally biased region" description="Polar residues" evidence="1">
    <location>
        <begin position="88"/>
        <end position="102"/>
    </location>
</feature>
<feature type="region of interest" description="Disordered" evidence="1">
    <location>
        <begin position="409"/>
        <end position="600"/>
    </location>
</feature>
<evidence type="ECO:0000256" key="1">
    <source>
        <dbReference type="SAM" id="MobiDB-lite"/>
    </source>
</evidence>
<evidence type="ECO:0000313" key="2">
    <source>
        <dbReference type="EMBL" id="WWC85274.1"/>
    </source>
</evidence>
<name>A0AAX4JII0_9TREE</name>
<dbReference type="GeneID" id="91090808"/>
<feature type="region of interest" description="Disordered" evidence="1">
    <location>
        <begin position="139"/>
        <end position="218"/>
    </location>
</feature>
<dbReference type="AlphaFoldDB" id="A0AAX4JII0"/>
<sequence length="600" mass="66735">MLGYYSLSRRRSSQKDPPSPSLPLYSSSLNEPRSPPSPKQLTIPTSPSAEKQLTSDDLGSPFSITNPIYPFQPDHHSSSSQHSRNHYDTTTRSITSLPTLSEDSIHNQKDRNRDRDDILNSVGSNAPLLARDFGMSGASRQIYNNNNKTKSKSREHANEIEEEDRNGIQSITSDSFDLLPGDDSSLPKSAIDLPSQRERTLSKNSSNIFDDPTLIPPKSIHDEYVSKHIQPITLDNSERDKPPLQTRPSLNRSTSAPGHPSQSKNTTSPPSNNTGLLPSAVVIPSSGSPVNDPISSNEHNKQPIYEIYNANLSTEGLDMSKKLRNYLEVVLKGQDQVGKMHLNLEGIGMGEKGIWQVGDKDENHESNIEESKNKIEERQKGVEDIMQTLGDISDTLRNYHQLGTPKLVFSRQQSNTKGTGKAPRTPTTTNTSNLGRATTISGSPPSPEISKNGNQRQRAPTLMRSNTAVGDLSPNSIKTDKLRPRSPLMKSFTKFTSSSDDDEQHHQSQPKKISDSPEQDINEPSIPFPYKPSKKLPYLDMDKLENGNTKNHNHASENENDHHSSHHHWFGQGNSPDNKSGKRERKITDSPVEMNFSSRW</sequence>
<feature type="region of interest" description="Disordered" evidence="1">
    <location>
        <begin position="1"/>
        <end position="121"/>
    </location>
</feature>
<protein>
    <submittedName>
        <fullName evidence="2">Uncharacterized protein</fullName>
    </submittedName>
</protein>
<dbReference type="RefSeq" id="XP_066072037.1">
    <property type="nucleotide sequence ID" value="XM_066215940.1"/>
</dbReference>
<accession>A0AAX4JII0</accession>
<feature type="compositionally biased region" description="Polar residues" evidence="1">
    <location>
        <begin position="139"/>
        <end position="148"/>
    </location>
</feature>